<dbReference type="PANTHER" id="PTHR30273:SF2">
    <property type="entry name" value="PROTEIN FECR"/>
    <property type="match status" value="1"/>
</dbReference>
<dbReference type="RefSeq" id="WP_008587108.1">
    <property type="nucleotide sequence ID" value="NZ_CP007035.1"/>
</dbReference>
<dbReference type="OrthoDB" id="1523735at2"/>
<accession>W0F485</accession>
<dbReference type="InterPro" id="IPR012373">
    <property type="entry name" value="Ferrdict_sens_TM"/>
</dbReference>
<dbReference type="PIRSF" id="PIRSF018266">
    <property type="entry name" value="FecR"/>
    <property type="match status" value="1"/>
</dbReference>
<dbReference type="GO" id="GO:0016989">
    <property type="term" value="F:sigma factor antagonist activity"/>
    <property type="evidence" value="ECO:0007669"/>
    <property type="project" value="TreeGrafter"/>
</dbReference>
<dbReference type="Proteomes" id="UP000003586">
    <property type="component" value="Chromosome"/>
</dbReference>
<dbReference type="eggNOG" id="COG3712">
    <property type="taxonomic scope" value="Bacteria"/>
</dbReference>
<dbReference type="Gene3D" id="2.60.120.1440">
    <property type="match status" value="1"/>
</dbReference>
<evidence type="ECO:0000256" key="1">
    <source>
        <dbReference type="SAM" id="Phobius"/>
    </source>
</evidence>
<dbReference type="Gene3D" id="3.55.50.30">
    <property type="match status" value="1"/>
</dbReference>
<dbReference type="Pfam" id="PF04773">
    <property type="entry name" value="FecR"/>
    <property type="match status" value="1"/>
</dbReference>
<feature type="transmembrane region" description="Helical" evidence="1">
    <location>
        <begin position="91"/>
        <end position="111"/>
    </location>
</feature>
<keyword evidence="5" id="KW-1185">Reference proteome</keyword>
<dbReference type="AlphaFoldDB" id="W0F485"/>
<dbReference type="STRING" id="929713.NIASO_15940"/>
<dbReference type="InterPro" id="IPR006860">
    <property type="entry name" value="FecR"/>
</dbReference>
<keyword evidence="1" id="KW-1133">Transmembrane helix</keyword>
<evidence type="ECO:0008006" key="6">
    <source>
        <dbReference type="Google" id="ProtNLM"/>
    </source>
</evidence>
<feature type="domain" description="Protein FecR C-terminal" evidence="3">
    <location>
        <begin position="288"/>
        <end position="355"/>
    </location>
</feature>
<dbReference type="PANTHER" id="PTHR30273">
    <property type="entry name" value="PERIPLASMIC SIGNAL SENSOR AND SIGMA FACTOR ACTIVATOR FECR-RELATED"/>
    <property type="match status" value="1"/>
</dbReference>
<protein>
    <recommendedName>
        <fullName evidence="6">Anti-FecI sigma factor FecR</fullName>
    </recommendedName>
</protein>
<dbReference type="HOGENOM" id="CLU_050192_2_1_10"/>
<name>W0F485_9BACT</name>
<evidence type="ECO:0000313" key="5">
    <source>
        <dbReference type="Proteomes" id="UP000003586"/>
    </source>
</evidence>
<dbReference type="InterPro" id="IPR032508">
    <property type="entry name" value="FecR_C"/>
</dbReference>
<reference evidence="4 5" key="1">
    <citation type="submission" date="2013-12" db="EMBL/GenBank/DDBJ databases">
        <authorList>
            <consortium name="DOE Joint Genome Institute"/>
            <person name="Eisen J."/>
            <person name="Huntemann M."/>
            <person name="Han J."/>
            <person name="Chen A."/>
            <person name="Kyrpides N."/>
            <person name="Mavromatis K."/>
            <person name="Markowitz V."/>
            <person name="Palaniappan K."/>
            <person name="Ivanova N."/>
            <person name="Schaumberg A."/>
            <person name="Pati A."/>
            <person name="Liolios K."/>
            <person name="Nordberg H.P."/>
            <person name="Cantor M.N."/>
            <person name="Hua S.X."/>
            <person name="Woyke T."/>
        </authorList>
    </citation>
    <scope>NUCLEOTIDE SEQUENCE [LARGE SCALE GENOMIC DNA]</scope>
    <source>
        <strain evidence="5">DSM 19437</strain>
    </source>
</reference>
<dbReference type="EMBL" id="CP007035">
    <property type="protein sequence ID" value="AHF17875.1"/>
    <property type="molecule type" value="Genomic_DNA"/>
</dbReference>
<feature type="domain" description="FecR protein" evidence="2">
    <location>
        <begin position="127"/>
        <end position="220"/>
    </location>
</feature>
<gene>
    <name evidence="4" type="ORF">NIASO_15940</name>
</gene>
<keyword evidence="1" id="KW-0812">Transmembrane</keyword>
<evidence type="ECO:0000313" key="4">
    <source>
        <dbReference type="EMBL" id="AHF17875.1"/>
    </source>
</evidence>
<keyword evidence="1" id="KW-0472">Membrane</keyword>
<organism evidence="4 5">
    <name type="scientific">Niabella soli DSM 19437</name>
    <dbReference type="NCBI Taxonomy" id="929713"/>
    <lineage>
        <taxon>Bacteria</taxon>
        <taxon>Pseudomonadati</taxon>
        <taxon>Bacteroidota</taxon>
        <taxon>Chitinophagia</taxon>
        <taxon>Chitinophagales</taxon>
        <taxon>Chitinophagaceae</taxon>
        <taxon>Niabella</taxon>
    </lineage>
</organism>
<evidence type="ECO:0000259" key="2">
    <source>
        <dbReference type="Pfam" id="PF04773"/>
    </source>
</evidence>
<dbReference type="Pfam" id="PF16344">
    <property type="entry name" value="FecR_C"/>
    <property type="match status" value="1"/>
</dbReference>
<sequence>MRDDAYIWKLMARSIYGEASPAEQQELRKYFIQYPDLKQQFELLYPLLGKKQLPEEKMEEPDYARKATELVEKARGLESAPVIQLKRRRRAYYAAAGIVIAVIGAAAFLLYKPATVAIKKDPVALALATGKGARKQMLLPDGSQVWLNGGSNLYYVTDFKGATREVRLEGEAFFDVVKDRKHPFIVHAGTIDVKVLGTAFNVKAYSSEANITTVLYRGLVSITRHEGNKNFQPVLLYPNQKIVIPSKEVVEDNATANEQQQDAIKIETIDSTKKEQERVETAWMYNRLEFRGDDFATLANKMEQWYNVEIRFADDRVKQLNFNGSFEKETVQQALAALKIANPFNYIIENNVIVISSLH</sequence>
<proteinExistence type="predicted"/>
<dbReference type="KEGG" id="nso:NIASO_15940"/>
<evidence type="ECO:0000259" key="3">
    <source>
        <dbReference type="Pfam" id="PF16344"/>
    </source>
</evidence>